<proteinExistence type="predicted"/>
<feature type="region of interest" description="Disordered" evidence="1">
    <location>
        <begin position="40"/>
        <end position="68"/>
    </location>
</feature>
<protein>
    <submittedName>
        <fullName evidence="2">Uncharacterized protein</fullName>
    </submittedName>
</protein>
<gene>
    <name evidence="2" type="ORF">K227x_30480</name>
</gene>
<dbReference type="KEGG" id="rlc:K227x_30480"/>
<keyword evidence="3" id="KW-1185">Reference proteome</keyword>
<evidence type="ECO:0000313" key="2">
    <source>
        <dbReference type="EMBL" id="QDT04655.1"/>
    </source>
</evidence>
<dbReference type="EMBL" id="CP036525">
    <property type="protein sequence ID" value="QDT04655.1"/>
    <property type="molecule type" value="Genomic_DNA"/>
</dbReference>
<accession>A0A517NBY6</accession>
<name>A0A517NBY6_9BACT</name>
<evidence type="ECO:0000313" key="3">
    <source>
        <dbReference type="Proteomes" id="UP000318538"/>
    </source>
</evidence>
<evidence type="ECO:0000256" key="1">
    <source>
        <dbReference type="SAM" id="MobiDB-lite"/>
    </source>
</evidence>
<reference evidence="2 3" key="1">
    <citation type="submission" date="2019-02" db="EMBL/GenBank/DDBJ databases">
        <title>Deep-cultivation of Planctomycetes and their phenomic and genomic characterization uncovers novel biology.</title>
        <authorList>
            <person name="Wiegand S."/>
            <person name="Jogler M."/>
            <person name="Boedeker C."/>
            <person name="Pinto D."/>
            <person name="Vollmers J."/>
            <person name="Rivas-Marin E."/>
            <person name="Kohn T."/>
            <person name="Peeters S.H."/>
            <person name="Heuer A."/>
            <person name="Rast P."/>
            <person name="Oberbeckmann S."/>
            <person name="Bunk B."/>
            <person name="Jeske O."/>
            <person name="Meyerdierks A."/>
            <person name="Storesund J.E."/>
            <person name="Kallscheuer N."/>
            <person name="Luecker S."/>
            <person name="Lage O.M."/>
            <person name="Pohl T."/>
            <person name="Merkel B.J."/>
            <person name="Hornburger P."/>
            <person name="Mueller R.-W."/>
            <person name="Bruemmer F."/>
            <person name="Labrenz M."/>
            <person name="Spormann A.M."/>
            <person name="Op den Camp H."/>
            <person name="Overmann J."/>
            <person name="Amann R."/>
            <person name="Jetten M.S.M."/>
            <person name="Mascher T."/>
            <person name="Medema M.H."/>
            <person name="Devos D.P."/>
            <person name="Kaster A.-K."/>
            <person name="Ovreas L."/>
            <person name="Rohde M."/>
            <person name="Galperin M.Y."/>
            <person name="Jogler C."/>
        </authorList>
    </citation>
    <scope>NUCLEOTIDE SEQUENCE [LARGE SCALE GENOMIC DNA]</scope>
    <source>
        <strain evidence="2 3">K22_7</strain>
    </source>
</reference>
<sequence>MKKPADSAGFFYAQTATDRPSHHSPIVSATITPAASLLCRNQKRRPSPTRRSVWPYPGSGNHSPPVHPGHVPVVGIEGTSSIALCVKINLASSGTSFTPPPM</sequence>
<dbReference type="AlphaFoldDB" id="A0A517NBY6"/>
<dbReference type="Proteomes" id="UP000318538">
    <property type="component" value="Chromosome"/>
</dbReference>
<organism evidence="2 3">
    <name type="scientific">Rubripirellula lacrimiformis</name>
    <dbReference type="NCBI Taxonomy" id="1930273"/>
    <lineage>
        <taxon>Bacteria</taxon>
        <taxon>Pseudomonadati</taxon>
        <taxon>Planctomycetota</taxon>
        <taxon>Planctomycetia</taxon>
        <taxon>Pirellulales</taxon>
        <taxon>Pirellulaceae</taxon>
        <taxon>Rubripirellula</taxon>
    </lineage>
</organism>
<feature type="compositionally biased region" description="Low complexity" evidence="1">
    <location>
        <begin position="57"/>
        <end position="68"/>
    </location>
</feature>